<feature type="transmembrane region" description="Helical" evidence="7">
    <location>
        <begin position="212"/>
        <end position="233"/>
    </location>
</feature>
<dbReference type="EMBL" id="CM026422">
    <property type="protein sequence ID" value="KAG0588964.1"/>
    <property type="molecule type" value="Genomic_DNA"/>
</dbReference>
<dbReference type="PANTHER" id="PTHR12889">
    <property type="entry name" value="GAMMA-SECRETASE SUBUNIT APH-1"/>
    <property type="match status" value="1"/>
</dbReference>
<proteinExistence type="inferred from homology"/>
<feature type="transmembrane region" description="Helical" evidence="7">
    <location>
        <begin position="32"/>
        <end position="56"/>
    </location>
</feature>
<keyword evidence="6 7" id="KW-0472">Membrane</keyword>
<feature type="transmembrane region" description="Helical" evidence="7">
    <location>
        <begin position="62"/>
        <end position="82"/>
    </location>
</feature>
<dbReference type="AlphaFoldDB" id="A0A8T0IZ23"/>
<evidence type="ECO:0000256" key="2">
    <source>
        <dbReference type="ARBA" id="ARBA00005577"/>
    </source>
</evidence>
<evidence type="ECO:0000256" key="3">
    <source>
        <dbReference type="ARBA" id="ARBA00022692"/>
    </source>
</evidence>
<dbReference type="GO" id="GO:0007219">
    <property type="term" value="P:Notch signaling pathway"/>
    <property type="evidence" value="ECO:0007669"/>
    <property type="project" value="UniProtKB-KW"/>
</dbReference>
<evidence type="ECO:0000313" key="9">
    <source>
        <dbReference type="Proteomes" id="UP000822688"/>
    </source>
</evidence>
<gene>
    <name evidence="8" type="ORF">KC19_2G281500</name>
</gene>
<organism evidence="8 9">
    <name type="scientific">Ceratodon purpureus</name>
    <name type="common">Fire moss</name>
    <name type="synonym">Dicranum purpureum</name>
    <dbReference type="NCBI Taxonomy" id="3225"/>
    <lineage>
        <taxon>Eukaryota</taxon>
        <taxon>Viridiplantae</taxon>
        <taxon>Streptophyta</taxon>
        <taxon>Embryophyta</taxon>
        <taxon>Bryophyta</taxon>
        <taxon>Bryophytina</taxon>
        <taxon>Bryopsida</taxon>
        <taxon>Dicranidae</taxon>
        <taxon>Pseudoditrichales</taxon>
        <taxon>Ditrichaceae</taxon>
        <taxon>Ceratodon</taxon>
    </lineage>
</organism>
<sequence>MGLVSGSGYFLIALGPAVTIFASAIAPKPFLILAVIASALVWLLSLIAASIVWRAFLPGADWVFLPMVVTTVALQEVVRVLFWRYYLKLEKSLNVLATKMRKPHLNYVDRLEIALASGVGHGAAHAVFFGWSVLILASGPATYYTDTCKQMPYFLVTALNTLAFFLILTFLMVITFNAYTKDEHSQQLFVPVMHFLAALASLVNLLPNGCIVGVPLVFLCAAVTMGYCGKIVWDSVGSSSLDPGDLQRRQL</sequence>
<accession>A0A8T0IZ23</accession>
<dbReference type="InterPro" id="IPR009294">
    <property type="entry name" value="Aph-1"/>
</dbReference>
<comment type="similarity">
    <text evidence="2">Belongs to the APH-1 family.</text>
</comment>
<keyword evidence="5 7" id="KW-1133">Transmembrane helix</keyword>
<dbReference type="Pfam" id="PF06105">
    <property type="entry name" value="Aph-1"/>
    <property type="match status" value="1"/>
</dbReference>
<reference evidence="8" key="1">
    <citation type="submission" date="2020-06" db="EMBL/GenBank/DDBJ databases">
        <title>WGS assembly of Ceratodon purpureus strain R40.</title>
        <authorList>
            <person name="Carey S.B."/>
            <person name="Jenkins J."/>
            <person name="Shu S."/>
            <person name="Lovell J.T."/>
            <person name="Sreedasyam A."/>
            <person name="Maumus F."/>
            <person name="Tiley G.P."/>
            <person name="Fernandez-Pozo N."/>
            <person name="Barry K."/>
            <person name="Chen C."/>
            <person name="Wang M."/>
            <person name="Lipzen A."/>
            <person name="Daum C."/>
            <person name="Saski C.A."/>
            <person name="Payton A.C."/>
            <person name="Mcbreen J.C."/>
            <person name="Conrad R.E."/>
            <person name="Kollar L.M."/>
            <person name="Olsson S."/>
            <person name="Huttunen S."/>
            <person name="Landis J.B."/>
            <person name="Wickett N.J."/>
            <person name="Johnson M.G."/>
            <person name="Rensing S.A."/>
            <person name="Grimwood J."/>
            <person name="Schmutz J."/>
            <person name="Mcdaniel S.F."/>
        </authorList>
    </citation>
    <scope>NUCLEOTIDE SEQUENCE</scope>
    <source>
        <strain evidence="8">R40</strain>
    </source>
</reference>
<feature type="transmembrane region" description="Helical" evidence="7">
    <location>
        <begin position="188"/>
        <end position="206"/>
    </location>
</feature>
<evidence type="ECO:0000313" key="8">
    <source>
        <dbReference type="EMBL" id="KAG0588964.1"/>
    </source>
</evidence>
<feature type="transmembrane region" description="Helical" evidence="7">
    <location>
        <begin position="153"/>
        <end position="176"/>
    </location>
</feature>
<evidence type="ECO:0000256" key="4">
    <source>
        <dbReference type="ARBA" id="ARBA00022976"/>
    </source>
</evidence>
<dbReference type="GO" id="GO:0016020">
    <property type="term" value="C:membrane"/>
    <property type="evidence" value="ECO:0007669"/>
    <property type="project" value="UniProtKB-SubCell"/>
</dbReference>
<evidence type="ECO:0000256" key="1">
    <source>
        <dbReference type="ARBA" id="ARBA00004141"/>
    </source>
</evidence>
<comment type="subcellular location">
    <subcellularLocation>
        <location evidence="1">Membrane</location>
        <topology evidence="1">Multi-pass membrane protein</topology>
    </subcellularLocation>
</comment>
<evidence type="ECO:0000256" key="5">
    <source>
        <dbReference type="ARBA" id="ARBA00022989"/>
    </source>
</evidence>
<evidence type="ECO:0000256" key="6">
    <source>
        <dbReference type="ARBA" id="ARBA00023136"/>
    </source>
</evidence>
<evidence type="ECO:0008006" key="10">
    <source>
        <dbReference type="Google" id="ProtNLM"/>
    </source>
</evidence>
<name>A0A8T0IZ23_CERPU</name>
<protein>
    <recommendedName>
        <fullName evidence="10">Gamma-secretase subunit APH1-like</fullName>
    </recommendedName>
</protein>
<comment type="caution">
    <text evidence="8">The sequence shown here is derived from an EMBL/GenBank/DDBJ whole genome shotgun (WGS) entry which is preliminary data.</text>
</comment>
<feature type="transmembrane region" description="Helical" evidence="7">
    <location>
        <begin position="6"/>
        <end position="25"/>
    </location>
</feature>
<keyword evidence="9" id="KW-1185">Reference proteome</keyword>
<keyword evidence="3 7" id="KW-0812">Transmembrane</keyword>
<evidence type="ECO:0000256" key="7">
    <source>
        <dbReference type="SAM" id="Phobius"/>
    </source>
</evidence>
<keyword evidence="4" id="KW-0914">Notch signaling pathway</keyword>
<dbReference type="GO" id="GO:0016485">
    <property type="term" value="P:protein processing"/>
    <property type="evidence" value="ECO:0007669"/>
    <property type="project" value="InterPro"/>
</dbReference>
<dbReference type="Proteomes" id="UP000822688">
    <property type="component" value="Chromosome 2"/>
</dbReference>